<reference evidence="2" key="1">
    <citation type="journal article" date="2019" name="Int. J. Syst. Evol. Microbiol.">
        <title>The Global Catalogue of Microorganisms (GCM) 10K type strain sequencing project: providing services to taxonomists for standard genome sequencing and annotation.</title>
        <authorList>
            <consortium name="The Broad Institute Genomics Platform"/>
            <consortium name="The Broad Institute Genome Sequencing Center for Infectious Disease"/>
            <person name="Wu L."/>
            <person name="Ma J."/>
        </authorList>
    </citation>
    <scope>NUCLEOTIDE SEQUENCE [LARGE SCALE GENOMIC DNA]</scope>
    <source>
        <strain evidence="2">CCUG 51308</strain>
    </source>
</reference>
<dbReference type="SUPFAM" id="SSF51905">
    <property type="entry name" value="FAD/NAD(P)-binding domain"/>
    <property type="match status" value="1"/>
</dbReference>
<comment type="caution">
    <text evidence="1">The sequence shown here is derived from an EMBL/GenBank/DDBJ whole genome shotgun (WGS) entry which is preliminary data.</text>
</comment>
<dbReference type="InterPro" id="IPR036188">
    <property type="entry name" value="FAD/NAD-bd_sf"/>
</dbReference>
<dbReference type="Proteomes" id="UP001596492">
    <property type="component" value="Unassembled WGS sequence"/>
</dbReference>
<dbReference type="InterPro" id="IPR050816">
    <property type="entry name" value="Flavin-dep_Halogenase_NPB"/>
</dbReference>
<protein>
    <submittedName>
        <fullName evidence="1">Tryptophan halogenase family protein</fullName>
        <ecNumber evidence="1">1.14.19.-</ecNumber>
    </submittedName>
</protein>
<accession>A0ABW2IP21</accession>
<dbReference type="RefSeq" id="WP_382168870.1">
    <property type="nucleotide sequence ID" value="NZ_JBHTBR010000009.1"/>
</dbReference>
<proteinExistence type="predicted"/>
<dbReference type="PIRSF" id="PIRSF011396">
    <property type="entry name" value="Trp_halogenase"/>
    <property type="match status" value="1"/>
</dbReference>
<dbReference type="EMBL" id="JBHTBR010000009">
    <property type="protein sequence ID" value="MFC7292930.1"/>
    <property type="molecule type" value="Genomic_DNA"/>
</dbReference>
<evidence type="ECO:0000313" key="1">
    <source>
        <dbReference type="EMBL" id="MFC7292930.1"/>
    </source>
</evidence>
<dbReference type="PANTHER" id="PTHR43747:SF4">
    <property type="entry name" value="FLAVIN-DEPENDENT TRYPTOPHAN HALOGENASE"/>
    <property type="match status" value="1"/>
</dbReference>
<sequence>MTDSAITKIVIVGGGTAGWMAAASLAHVLDADRISISLIESENIGTVGVGEATIPPILKFNELLGIGEREFMRATKATFKLGIEFSNWGGVGQKYIHPFGDFGTDIEGIPMHQFWLSQRQRANYQYSLFDFSLMVKACQLRRFKHPEYRNPKSVYAGIHYAYHFDAGLYALYLRQFAERKGVIRYEGIVKDVQLDPESGNVKSVILDAQRKIDGELFVDCSGFRGLLIEGALKTGYNYWSEWLPMDRAFAVASEKVEDPIPYTKAIAHEAGWQWRIPLQHRNGNGCVYSSHFLSDDKALEKLLSGLDSRPLAEPKQLCFKTGHRRKFWNKNVVALGLAAGFMEPLESTSISLIQTGLARLMTLMPDKRFSETTKSLYNRRTIQEYEHIRDFLILHYVASKRNDSLFWKHIRGLKLPYSLKEKMALYEDAGRIMQYEAGLFTPSSWLAVLHGQGIVPKSYDPLTLRFPVEDVQKRLDAMRNLIARAASAMPMHIDSLQ</sequence>
<dbReference type="InterPro" id="IPR006905">
    <property type="entry name" value="Flavin_halogenase"/>
</dbReference>
<dbReference type="GO" id="GO:0016491">
    <property type="term" value="F:oxidoreductase activity"/>
    <property type="evidence" value="ECO:0007669"/>
    <property type="project" value="UniProtKB-KW"/>
</dbReference>
<dbReference type="EC" id="1.14.19.-" evidence="1"/>
<dbReference type="Pfam" id="PF04820">
    <property type="entry name" value="Trp_halogenase"/>
    <property type="match status" value="1"/>
</dbReference>
<gene>
    <name evidence="1" type="ORF">ACFQS8_15000</name>
</gene>
<dbReference type="InterPro" id="IPR033856">
    <property type="entry name" value="Trp_halogen"/>
</dbReference>
<dbReference type="PANTHER" id="PTHR43747">
    <property type="entry name" value="FAD-BINDING PROTEIN"/>
    <property type="match status" value="1"/>
</dbReference>
<keyword evidence="2" id="KW-1185">Reference proteome</keyword>
<keyword evidence="1" id="KW-0560">Oxidoreductase</keyword>
<dbReference type="Gene3D" id="3.50.50.60">
    <property type="entry name" value="FAD/NAD(P)-binding domain"/>
    <property type="match status" value="1"/>
</dbReference>
<name>A0ABW2IP21_9PROT</name>
<organism evidence="1 2">
    <name type="scientific">Hirschia litorea</name>
    <dbReference type="NCBI Taxonomy" id="1199156"/>
    <lineage>
        <taxon>Bacteria</taxon>
        <taxon>Pseudomonadati</taxon>
        <taxon>Pseudomonadota</taxon>
        <taxon>Alphaproteobacteria</taxon>
        <taxon>Hyphomonadales</taxon>
        <taxon>Hyphomonadaceae</taxon>
        <taxon>Hirschia</taxon>
    </lineage>
</organism>
<evidence type="ECO:0000313" key="2">
    <source>
        <dbReference type="Proteomes" id="UP001596492"/>
    </source>
</evidence>